<gene>
    <name evidence="4" type="ORF">JG540_09650</name>
</gene>
<dbReference type="EMBL" id="CP066802">
    <property type="protein sequence ID" value="QQM67245.1"/>
    <property type="molecule type" value="Genomic_DNA"/>
</dbReference>
<keyword evidence="2" id="KW-0732">Signal</keyword>
<organism evidence="4 5">
    <name type="scientific">Actinomyces weissii</name>
    <dbReference type="NCBI Taxonomy" id="675090"/>
    <lineage>
        <taxon>Bacteria</taxon>
        <taxon>Bacillati</taxon>
        <taxon>Actinomycetota</taxon>
        <taxon>Actinomycetes</taxon>
        <taxon>Actinomycetales</taxon>
        <taxon>Actinomycetaceae</taxon>
        <taxon>Actinomyces</taxon>
    </lineage>
</organism>
<dbReference type="Proteomes" id="UP000595895">
    <property type="component" value="Chromosome"/>
</dbReference>
<accession>A0A7T7S228</accession>
<dbReference type="InterPro" id="IPR002925">
    <property type="entry name" value="Dienelactn_hydro"/>
</dbReference>
<evidence type="ECO:0000259" key="3">
    <source>
        <dbReference type="Pfam" id="PF01738"/>
    </source>
</evidence>
<feature type="region of interest" description="Disordered" evidence="1">
    <location>
        <begin position="30"/>
        <end position="77"/>
    </location>
</feature>
<proteinExistence type="predicted"/>
<feature type="domain" description="Dienelactone hydrolase" evidence="3">
    <location>
        <begin position="152"/>
        <end position="333"/>
    </location>
</feature>
<dbReference type="KEGG" id="awe:JG540_09650"/>
<evidence type="ECO:0000256" key="1">
    <source>
        <dbReference type="SAM" id="MobiDB-lite"/>
    </source>
</evidence>
<dbReference type="PROSITE" id="PS51257">
    <property type="entry name" value="PROKAR_LIPOPROTEIN"/>
    <property type="match status" value="1"/>
</dbReference>
<evidence type="ECO:0000313" key="5">
    <source>
        <dbReference type="Proteomes" id="UP000595895"/>
    </source>
</evidence>
<dbReference type="Gene3D" id="3.40.50.1820">
    <property type="entry name" value="alpha/beta hydrolase"/>
    <property type="match status" value="1"/>
</dbReference>
<feature type="chain" id="PRO_5038822799" description="Dienelactone hydrolase domain-containing protein" evidence="2">
    <location>
        <begin position="30"/>
        <end position="547"/>
    </location>
</feature>
<protein>
    <recommendedName>
        <fullName evidence="3">Dienelactone hydrolase domain-containing protein</fullName>
    </recommendedName>
</protein>
<keyword evidence="5" id="KW-1185">Reference proteome</keyword>
<dbReference type="GO" id="GO:0016787">
    <property type="term" value="F:hydrolase activity"/>
    <property type="evidence" value="ECO:0007669"/>
    <property type="project" value="InterPro"/>
</dbReference>
<dbReference type="AlphaFoldDB" id="A0A7T7S228"/>
<dbReference type="InterPro" id="IPR029058">
    <property type="entry name" value="AB_hydrolase_fold"/>
</dbReference>
<dbReference type="SUPFAM" id="SSF53474">
    <property type="entry name" value="alpha/beta-Hydrolases"/>
    <property type="match status" value="1"/>
</dbReference>
<evidence type="ECO:0000256" key="2">
    <source>
        <dbReference type="SAM" id="SignalP"/>
    </source>
</evidence>
<feature type="signal peptide" evidence="2">
    <location>
        <begin position="1"/>
        <end position="29"/>
    </location>
</feature>
<dbReference type="Pfam" id="PF01738">
    <property type="entry name" value="DLH"/>
    <property type="match status" value="1"/>
</dbReference>
<evidence type="ECO:0000313" key="4">
    <source>
        <dbReference type="EMBL" id="QQM67245.1"/>
    </source>
</evidence>
<reference evidence="4 5" key="1">
    <citation type="submission" date="2020-12" db="EMBL/GenBank/DDBJ databases">
        <authorList>
            <person name="Zhou J."/>
        </authorList>
    </citation>
    <scope>NUCLEOTIDE SEQUENCE [LARGE SCALE GENOMIC DNA]</scope>
    <source>
        <strain evidence="4 5">CCUG 61299</strain>
    </source>
</reference>
<name>A0A7T7S228_9ACTO</name>
<dbReference type="RefSeq" id="WP_200275649.1">
    <property type="nucleotide sequence ID" value="NZ_CP066802.1"/>
</dbReference>
<sequence length="547" mass="56062">MTQLPKRPLRCLAASLLAALLVAGCAVQPATDGSATASPTDAGLPEAPSGQGDQGADGPHAAPDRAPAPWSVTDSADGRSSVIDVDFGNVTAGSYAAPARGQVITPKEADAATPLVVVSHLRAPNCADGTLAYPCPEGVAENRYDHGMGYLGEALAAAGYTVIVPDLGGLFIGADTAAPYDQKQMWREVVGRFVQELTAPAAAQGLGVELPAGVDTQNVGLVVHSRSGQVVAPAQELFGAAALKAVLAYGPAYDTVELSEISPAPADVPYLAVVGEADADVGASANLWLGHYLNQPRQHPAAVATVPGLGHMYVNRTASSAGTDDRLGCDERDCPDAAAHERLLAAVALDWLAANLQGAQTALPRHSDQPLPTTLADLPVRWLAATPGALAWVDAAQFTASGTDSALLCTHADPMDPEPPADACPEPDSGVVQVLTTVNRLTDATASVEVSGARGMALHVSPSGTYPGPGSALTVTLGLADGGEYVQVVEATDPALRNRATQADNGVYQLGTVRLELPERVTATTVTSVRVQALDHPVELRGVDFRG</sequence>